<keyword evidence="2" id="KW-1185">Reference proteome</keyword>
<gene>
    <name evidence="1" type="ORF">KY290_037876</name>
</gene>
<dbReference type="EMBL" id="JAIVGD010000028">
    <property type="protein sequence ID" value="KAH0739171.1"/>
    <property type="molecule type" value="Genomic_DNA"/>
</dbReference>
<accession>A0ABQ7TYG1</accession>
<proteinExistence type="predicted"/>
<reference evidence="1 2" key="1">
    <citation type="journal article" date="2021" name="bioRxiv">
        <title>Chromosome-scale and haplotype-resolved genome assembly of a tetraploid potato cultivar.</title>
        <authorList>
            <person name="Sun H."/>
            <person name="Jiao W.-B."/>
            <person name="Krause K."/>
            <person name="Campoy J.A."/>
            <person name="Goel M."/>
            <person name="Folz-Donahue K."/>
            <person name="Kukat C."/>
            <person name="Huettel B."/>
            <person name="Schneeberger K."/>
        </authorList>
    </citation>
    <scope>NUCLEOTIDE SEQUENCE [LARGE SCALE GENOMIC DNA]</scope>
    <source>
        <strain evidence="1">SolTubOtavaFocal</strain>
        <tissue evidence="1">Leaves</tissue>
    </source>
</reference>
<evidence type="ECO:0000313" key="2">
    <source>
        <dbReference type="Proteomes" id="UP000826656"/>
    </source>
</evidence>
<name>A0ABQ7TYG1_SOLTU</name>
<evidence type="ECO:0000313" key="1">
    <source>
        <dbReference type="EMBL" id="KAH0739171.1"/>
    </source>
</evidence>
<comment type="caution">
    <text evidence="1">The sequence shown here is derived from an EMBL/GenBank/DDBJ whole genome shotgun (WGS) entry which is preliminary data.</text>
</comment>
<protein>
    <submittedName>
        <fullName evidence="1">Uncharacterized protein</fullName>
    </submittedName>
</protein>
<dbReference type="Proteomes" id="UP000826656">
    <property type="component" value="Unassembled WGS sequence"/>
</dbReference>
<organism evidence="1 2">
    <name type="scientific">Solanum tuberosum</name>
    <name type="common">Potato</name>
    <dbReference type="NCBI Taxonomy" id="4113"/>
    <lineage>
        <taxon>Eukaryota</taxon>
        <taxon>Viridiplantae</taxon>
        <taxon>Streptophyta</taxon>
        <taxon>Embryophyta</taxon>
        <taxon>Tracheophyta</taxon>
        <taxon>Spermatophyta</taxon>
        <taxon>Magnoliopsida</taxon>
        <taxon>eudicotyledons</taxon>
        <taxon>Gunneridae</taxon>
        <taxon>Pentapetalae</taxon>
        <taxon>asterids</taxon>
        <taxon>lamiids</taxon>
        <taxon>Solanales</taxon>
        <taxon>Solanaceae</taxon>
        <taxon>Solanoideae</taxon>
        <taxon>Solaneae</taxon>
        <taxon>Solanum</taxon>
    </lineage>
</organism>
<sequence length="66" mass="7826">MDLHQYYSINGSLSIIILSMEHYHPIDEVASSYRWINIILPMDYRHPINEASLSYQWSIIIILSME</sequence>